<keyword evidence="1" id="KW-1133">Transmembrane helix</keyword>
<proteinExistence type="predicted"/>
<sequence>MRKLLLAKNAGSVESFLTIAPQVFIFLIMFQLVFMQFNLMRDTHIYQSELTKNAISGGGKNYARYPLIGGGSVLLLENRTAAIKFIDFTQPAIMKVVSIAVDENDSN</sequence>
<feature type="transmembrane region" description="Helical" evidence="1">
    <location>
        <begin position="15"/>
        <end position="34"/>
    </location>
</feature>
<name>A0A6J7GB11_9ZZZZ</name>
<evidence type="ECO:0000313" key="2">
    <source>
        <dbReference type="EMBL" id="CAB4903678.1"/>
    </source>
</evidence>
<protein>
    <submittedName>
        <fullName evidence="2">Unannotated protein</fullName>
    </submittedName>
</protein>
<accession>A0A6J7GB11</accession>
<evidence type="ECO:0000256" key="1">
    <source>
        <dbReference type="SAM" id="Phobius"/>
    </source>
</evidence>
<keyword evidence="1" id="KW-0472">Membrane</keyword>
<reference evidence="2" key="1">
    <citation type="submission" date="2020-05" db="EMBL/GenBank/DDBJ databases">
        <authorList>
            <person name="Chiriac C."/>
            <person name="Salcher M."/>
            <person name="Ghai R."/>
            <person name="Kavagutti S V."/>
        </authorList>
    </citation>
    <scope>NUCLEOTIDE SEQUENCE</scope>
</reference>
<keyword evidence="1" id="KW-0812">Transmembrane</keyword>
<gene>
    <name evidence="2" type="ORF">UFOPK3608_00485</name>
</gene>
<dbReference type="EMBL" id="CAFBMP010000018">
    <property type="protein sequence ID" value="CAB4903678.1"/>
    <property type="molecule type" value="Genomic_DNA"/>
</dbReference>
<organism evidence="2">
    <name type="scientific">freshwater metagenome</name>
    <dbReference type="NCBI Taxonomy" id="449393"/>
    <lineage>
        <taxon>unclassified sequences</taxon>
        <taxon>metagenomes</taxon>
        <taxon>ecological metagenomes</taxon>
    </lineage>
</organism>
<dbReference type="AlphaFoldDB" id="A0A6J7GB11"/>